<dbReference type="RefSeq" id="WP_028160485.1">
    <property type="nucleotide sequence ID" value="NZ_CP017637.1"/>
</dbReference>
<name>A0A1L3FP62_BRAJP</name>
<dbReference type="EMBL" id="CP017637">
    <property type="protein sequence ID" value="APG15089.1"/>
    <property type="molecule type" value="Genomic_DNA"/>
</dbReference>
<dbReference type="Proteomes" id="UP000181962">
    <property type="component" value="Chromosome"/>
</dbReference>
<keyword evidence="1" id="KW-0472">Membrane</keyword>
<evidence type="ECO:0000313" key="2">
    <source>
        <dbReference type="EMBL" id="APG15089.1"/>
    </source>
</evidence>
<feature type="transmembrane region" description="Helical" evidence="1">
    <location>
        <begin position="88"/>
        <end position="113"/>
    </location>
</feature>
<accession>A0A1L3FP62</accession>
<dbReference type="GeneID" id="92969781"/>
<evidence type="ECO:0000256" key="1">
    <source>
        <dbReference type="SAM" id="Phobius"/>
    </source>
</evidence>
<dbReference type="OrthoDB" id="8247919at2"/>
<keyword evidence="1" id="KW-1133">Transmembrane helix</keyword>
<protein>
    <submittedName>
        <fullName evidence="2">Uncharacterized protein</fullName>
    </submittedName>
</protein>
<keyword evidence="1" id="KW-0812">Transmembrane</keyword>
<gene>
    <name evidence="2" type="ORF">BKD09_42970</name>
</gene>
<evidence type="ECO:0000313" key="3">
    <source>
        <dbReference type="Proteomes" id="UP000181962"/>
    </source>
</evidence>
<organism evidence="2 3">
    <name type="scientific">Bradyrhizobium japonicum</name>
    <dbReference type="NCBI Taxonomy" id="375"/>
    <lineage>
        <taxon>Bacteria</taxon>
        <taxon>Pseudomonadati</taxon>
        <taxon>Pseudomonadota</taxon>
        <taxon>Alphaproteobacteria</taxon>
        <taxon>Hyphomicrobiales</taxon>
        <taxon>Nitrobacteraceae</taxon>
        <taxon>Bradyrhizobium</taxon>
    </lineage>
</organism>
<sequence>MQNAKTAQFEQEVLNSLQSMELELALRGSMNALPEQPVDTNPERAEQQSALNEAVSLVKRRDVLERICPGLQSVAGDAQALAKWITPVLLPMAIAGTVPLSPLVFAGVAVLFFRVGVATLCKGCVPAKDKSD</sequence>
<proteinExistence type="predicted"/>
<reference evidence="2 3" key="1">
    <citation type="submission" date="2016-11" db="EMBL/GenBank/DDBJ databases">
        <title>Complete Genome Sequence of Bradyrhizobium sp. strain J5, an isolated from soybean nodule in Hokkaido.</title>
        <authorList>
            <person name="Kanehara K."/>
        </authorList>
    </citation>
    <scope>NUCLEOTIDE SEQUENCE [LARGE SCALE GENOMIC DNA]</scope>
    <source>
        <strain evidence="2 3">J5</strain>
    </source>
</reference>
<dbReference type="AlphaFoldDB" id="A0A1L3FP62"/>